<dbReference type="PROSITE" id="PS00189">
    <property type="entry name" value="LIPOYL"/>
    <property type="match status" value="1"/>
</dbReference>
<dbReference type="SUPFAM" id="SSF51230">
    <property type="entry name" value="Single hybrid motif"/>
    <property type="match status" value="1"/>
</dbReference>
<comment type="cofactor">
    <cofactor evidence="1 7">
        <name>(R)-lipoate</name>
        <dbReference type="ChEBI" id="CHEBI:83088"/>
    </cofactor>
</comment>
<dbReference type="GO" id="GO:0016407">
    <property type="term" value="F:acetyltransferase activity"/>
    <property type="evidence" value="ECO:0007669"/>
    <property type="project" value="TreeGrafter"/>
</dbReference>
<dbReference type="SUPFAM" id="SSF52777">
    <property type="entry name" value="CoA-dependent acyltransferases"/>
    <property type="match status" value="1"/>
</dbReference>
<proteinExistence type="inferred from homology"/>
<protein>
    <recommendedName>
        <fullName evidence="7">Dihydrolipoamide acetyltransferase component of pyruvate dehydrogenase complex</fullName>
        <ecNumber evidence="7">2.3.1.-</ecNumber>
    </recommendedName>
</protein>
<keyword evidence="11" id="KW-1185">Reference proteome</keyword>
<dbReference type="RefSeq" id="WP_154445757.1">
    <property type="nucleotide sequence ID" value="NZ_WIND01000003.1"/>
</dbReference>
<dbReference type="InterPro" id="IPR050743">
    <property type="entry name" value="2-oxoacid_DH_E2_comp"/>
</dbReference>
<keyword evidence="6 7" id="KW-0012">Acyltransferase</keyword>
<dbReference type="GO" id="GO:0031405">
    <property type="term" value="F:lipoic acid binding"/>
    <property type="evidence" value="ECO:0007669"/>
    <property type="project" value="TreeGrafter"/>
</dbReference>
<dbReference type="InterPro" id="IPR000089">
    <property type="entry name" value="Biotin_lipoyl"/>
</dbReference>
<evidence type="ECO:0000256" key="6">
    <source>
        <dbReference type="ARBA" id="ARBA00023315"/>
    </source>
</evidence>
<comment type="similarity">
    <text evidence="2 7">Belongs to the 2-oxoacid dehydrogenase family.</text>
</comment>
<evidence type="ECO:0000313" key="11">
    <source>
        <dbReference type="Proteomes" id="UP000474957"/>
    </source>
</evidence>
<feature type="domain" description="Lipoyl-binding" evidence="8">
    <location>
        <begin position="1"/>
        <end position="76"/>
    </location>
</feature>
<evidence type="ECO:0000313" key="10">
    <source>
        <dbReference type="EMBL" id="MSU89276.1"/>
    </source>
</evidence>
<accession>A0A6L5YYB0</accession>
<dbReference type="Gene3D" id="2.40.50.100">
    <property type="match status" value="1"/>
</dbReference>
<evidence type="ECO:0000256" key="7">
    <source>
        <dbReference type="RuleBase" id="RU003423"/>
    </source>
</evidence>
<dbReference type="EC" id="2.3.1.-" evidence="7"/>
<keyword evidence="5 7" id="KW-0450">Lipoyl</keyword>
<organism evidence="10 11">
    <name type="scientific">Halovulum marinum</name>
    <dbReference type="NCBI Taxonomy" id="2662447"/>
    <lineage>
        <taxon>Bacteria</taxon>
        <taxon>Pseudomonadati</taxon>
        <taxon>Pseudomonadota</taxon>
        <taxon>Alphaproteobacteria</taxon>
        <taxon>Rhodobacterales</taxon>
        <taxon>Paracoccaceae</taxon>
        <taxon>Halovulum</taxon>
    </lineage>
</organism>
<evidence type="ECO:0000256" key="1">
    <source>
        <dbReference type="ARBA" id="ARBA00001938"/>
    </source>
</evidence>
<evidence type="ECO:0000259" key="8">
    <source>
        <dbReference type="PROSITE" id="PS50968"/>
    </source>
</evidence>
<dbReference type="InterPro" id="IPR036625">
    <property type="entry name" value="E3-bd_dom_sf"/>
</dbReference>
<dbReference type="InterPro" id="IPR004167">
    <property type="entry name" value="PSBD"/>
</dbReference>
<evidence type="ECO:0000256" key="4">
    <source>
        <dbReference type="ARBA" id="ARBA00022679"/>
    </source>
</evidence>
<dbReference type="InterPro" id="IPR023213">
    <property type="entry name" value="CAT-like_dom_sf"/>
</dbReference>
<evidence type="ECO:0000256" key="3">
    <source>
        <dbReference type="ARBA" id="ARBA00011484"/>
    </source>
</evidence>
<gene>
    <name evidence="10" type="ORF">GE300_06540</name>
</gene>
<comment type="subunit">
    <text evidence="3">Forms a 24-polypeptide structural core with octahedral symmetry.</text>
</comment>
<dbReference type="Proteomes" id="UP000474957">
    <property type="component" value="Unassembled WGS sequence"/>
</dbReference>
<dbReference type="InterPro" id="IPR011053">
    <property type="entry name" value="Single_hybrid_motif"/>
</dbReference>
<comment type="caution">
    <text evidence="10">The sequence shown here is derived from an EMBL/GenBank/DDBJ whole genome shotgun (WGS) entry which is preliminary data.</text>
</comment>
<dbReference type="PANTHER" id="PTHR43178">
    <property type="entry name" value="DIHYDROLIPOAMIDE ACETYLTRANSFERASE COMPONENT OF PYRUVATE DEHYDROGENASE COMPLEX"/>
    <property type="match status" value="1"/>
</dbReference>
<dbReference type="Gene3D" id="3.30.559.10">
    <property type="entry name" value="Chloramphenicol acetyltransferase-like domain"/>
    <property type="match status" value="1"/>
</dbReference>
<dbReference type="InterPro" id="IPR003016">
    <property type="entry name" value="2-oxoA_DH_lipoyl-BS"/>
</dbReference>
<dbReference type="Pfam" id="PF00364">
    <property type="entry name" value="Biotin_lipoyl"/>
    <property type="match status" value="1"/>
</dbReference>
<evidence type="ECO:0000256" key="2">
    <source>
        <dbReference type="ARBA" id="ARBA00007317"/>
    </source>
</evidence>
<dbReference type="Pfam" id="PF02817">
    <property type="entry name" value="E3_binding"/>
    <property type="match status" value="1"/>
</dbReference>
<dbReference type="InterPro" id="IPR001078">
    <property type="entry name" value="2-oxoacid_DH_actylTfrase"/>
</dbReference>
<dbReference type="PROSITE" id="PS50968">
    <property type="entry name" value="BIOTINYL_LIPOYL"/>
    <property type="match status" value="1"/>
</dbReference>
<keyword evidence="4 7" id="KW-0808">Transferase</keyword>
<name>A0A6L5YYB0_9RHOB</name>
<dbReference type="Pfam" id="PF00198">
    <property type="entry name" value="2-oxoacid_dh"/>
    <property type="match status" value="1"/>
</dbReference>
<reference evidence="10 11" key="1">
    <citation type="submission" date="2019-10" db="EMBL/GenBank/DDBJ databases">
        <title>Cognatihalovulum marinum gen. nov. sp. nov., a new member of the family Rhodobacteraceae isolated from deep seawater of the Northwest Indian Ocean.</title>
        <authorList>
            <person name="Ruan C."/>
            <person name="Wang J."/>
            <person name="Zheng X."/>
            <person name="Song L."/>
            <person name="Zhu Y."/>
            <person name="Huang Y."/>
            <person name="Lu Z."/>
            <person name="Du W."/>
            <person name="Huang L."/>
            <person name="Dai X."/>
        </authorList>
    </citation>
    <scope>NUCLEOTIDE SEQUENCE [LARGE SCALE GENOMIC DNA]</scope>
    <source>
        <strain evidence="10 11">2CG4</strain>
    </source>
</reference>
<dbReference type="CDD" id="cd06849">
    <property type="entry name" value="lipoyl_domain"/>
    <property type="match status" value="1"/>
</dbReference>
<sequence>MTTFHLPDLGEGLQEAEIVSWHVSPGDHVVADQPLLSVETDKAVVEVPAPWSGTVTALLADAGEIAAIGAPLAEIDTGPSADTGAIVGTLPGAGGRARAAPAVRRLAAERGVDLAALDGSGPDGAITRADVEAAADAGGGGGTTAAWQPLRGVRRAMARNMSAARDSVATTAIFDEADITGWAEGADITIRLARAIAAGCAAEPALNAWFDDARMARHLHRTVDLGIAVDTADGLFVPVLRDVGNRAAEDLRAGLQRMRADIEARAIPRDEMRGQTITLSNFGMIGGRHALMTVIPPQVAIVGAGRIGDAPGIVDGRVAPRRKLPVSLTFDHRIVTGAEAARFLTTMIRTLEHGTDGA</sequence>
<dbReference type="PROSITE" id="PS51826">
    <property type="entry name" value="PSBD"/>
    <property type="match status" value="1"/>
</dbReference>
<dbReference type="PANTHER" id="PTHR43178:SF12">
    <property type="entry name" value="DIHYDROLIPOAMIDE ACETYLTRANSFERASE COMPONENT OF PYRUVATE DEHYDROGENASE COMPLEX"/>
    <property type="match status" value="1"/>
</dbReference>
<dbReference type="AlphaFoldDB" id="A0A6L5YYB0"/>
<dbReference type="EMBL" id="WIND01000003">
    <property type="protein sequence ID" value="MSU89276.1"/>
    <property type="molecule type" value="Genomic_DNA"/>
</dbReference>
<dbReference type="GO" id="GO:0005737">
    <property type="term" value="C:cytoplasm"/>
    <property type="evidence" value="ECO:0007669"/>
    <property type="project" value="TreeGrafter"/>
</dbReference>
<evidence type="ECO:0000256" key="5">
    <source>
        <dbReference type="ARBA" id="ARBA00022823"/>
    </source>
</evidence>
<dbReference type="Gene3D" id="4.10.320.10">
    <property type="entry name" value="E3-binding domain"/>
    <property type="match status" value="1"/>
</dbReference>
<feature type="domain" description="Peripheral subunit-binding (PSBD)" evidence="9">
    <location>
        <begin position="98"/>
        <end position="135"/>
    </location>
</feature>
<dbReference type="SUPFAM" id="SSF47005">
    <property type="entry name" value="Peripheral subunit-binding domain of 2-oxo acid dehydrogenase complex"/>
    <property type="match status" value="1"/>
</dbReference>
<evidence type="ECO:0000259" key="9">
    <source>
        <dbReference type="PROSITE" id="PS51826"/>
    </source>
</evidence>